<protein>
    <recommendedName>
        <fullName evidence="3">Apple domain-containing protein</fullName>
    </recommendedName>
</protein>
<evidence type="ECO:0000313" key="4">
    <source>
        <dbReference type="EMBL" id="OLQ10344.1"/>
    </source>
</evidence>
<reference evidence="4 5" key="1">
    <citation type="submission" date="2016-02" db="EMBL/GenBank/DDBJ databases">
        <title>Genome analysis of coral dinoflagellate symbionts highlights evolutionary adaptations to a symbiotic lifestyle.</title>
        <authorList>
            <person name="Aranda M."/>
            <person name="Li Y."/>
            <person name="Liew Y.J."/>
            <person name="Baumgarten S."/>
            <person name="Simakov O."/>
            <person name="Wilson M."/>
            <person name="Piel J."/>
            <person name="Ashoor H."/>
            <person name="Bougouffa S."/>
            <person name="Bajic V.B."/>
            <person name="Ryu T."/>
            <person name="Ravasi T."/>
            <person name="Bayer T."/>
            <person name="Micklem G."/>
            <person name="Kim H."/>
            <person name="Bhak J."/>
            <person name="Lajeunesse T.C."/>
            <person name="Voolstra C.R."/>
        </authorList>
    </citation>
    <scope>NUCLEOTIDE SEQUENCE [LARGE SCALE GENOMIC DNA]</scope>
    <source>
        <strain evidence="4 5">CCMP2467</strain>
    </source>
</reference>
<evidence type="ECO:0000259" key="3">
    <source>
        <dbReference type="PROSITE" id="PS50948"/>
    </source>
</evidence>
<feature type="signal peptide" evidence="2">
    <location>
        <begin position="1"/>
        <end position="20"/>
    </location>
</feature>
<feature type="domain" description="Apple" evidence="3">
    <location>
        <begin position="100"/>
        <end position="182"/>
    </location>
</feature>
<dbReference type="EMBL" id="LSRX01000080">
    <property type="protein sequence ID" value="OLQ10344.1"/>
    <property type="molecule type" value="Genomic_DNA"/>
</dbReference>
<dbReference type="Pfam" id="PF00024">
    <property type="entry name" value="PAN_1"/>
    <property type="match status" value="1"/>
</dbReference>
<accession>A0A1Q9ESG7</accession>
<dbReference type="Proteomes" id="UP000186817">
    <property type="component" value="Unassembled WGS sequence"/>
</dbReference>
<feature type="chain" id="PRO_5013067947" description="Apple domain-containing protein" evidence="2">
    <location>
        <begin position="21"/>
        <end position="360"/>
    </location>
</feature>
<evidence type="ECO:0000313" key="5">
    <source>
        <dbReference type="Proteomes" id="UP000186817"/>
    </source>
</evidence>
<evidence type="ECO:0000256" key="1">
    <source>
        <dbReference type="SAM" id="MobiDB-lite"/>
    </source>
</evidence>
<name>A0A1Q9ESG7_SYMMI</name>
<proteinExistence type="predicted"/>
<organism evidence="4 5">
    <name type="scientific">Symbiodinium microadriaticum</name>
    <name type="common">Dinoflagellate</name>
    <name type="synonym">Zooxanthella microadriatica</name>
    <dbReference type="NCBI Taxonomy" id="2951"/>
    <lineage>
        <taxon>Eukaryota</taxon>
        <taxon>Sar</taxon>
        <taxon>Alveolata</taxon>
        <taxon>Dinophyceae</taxon>
        <taxon>Suessiales</taxon>
        <taxon>Symbiodiniaceae</taxon>
        <taxon>Symbiodinium</taxon>
    </lineage>
</organism>
<dbReference type="Pfam" id="PF14295">
    <property type="entry name" value="PAN_4"/>
    <property type="match status" value="2"/>
</dbReference>
<dbReference type="OrthoDB" id="10248867at2759"/>
<dbReference type="AlphaFoldDB" id="A0A1Q9ESG7"/>
<sequence>MMGAQWRLLAAACLWHHIEGQDYQVTDRRVEYEGAPVSPGTFDNVTAKQCQAFCNGNSTCNSFSYCGSSCYLKQACIVEGESLVSASLWTDGCVTYDQPCSALALYTAMPRLLLEQGAEIDNVMTDNLGTCAEACNSNPQCKSFTFFAPSRGCHLKDKCVESGDALVAEDSPAAVYRSFYRCCTCTTTTTTTTESPWQVLPRALEFEGIPVIPGTYEGAHTVLQCQAFCDSNSSCRSVTFCDAGCYLKQHCASVDQPLVPVEGWNGCVTYYKPCGGLTAGSSESSESAENSTSNISNASDVANNTGPNSSELSSTTTASANPSDATPNLVEFALSVSAAETTRLTWQALWLPAALLATFR</sequence>
<feature type="compositionally biased region" description="Polar residues" evidence="1">
    <location>
        <begin position="300"/>
        <end position="312"/>
    </location>
</feature>
<comment type="caution">
    <text evidence="4">The sequence shown here is derived from an EMBL/GenBank/DDBJ whole genome shotgun (WGS) entry which is preliminary data.</text>
</comment>
<dbReference type="SUPFAM" id="SSF57414">
    <property type="entry name" value="Hairpin loop containing domain-like"/>
    <property type="match status" value="2"/>
</dbReference>
<feature type="domain" description="Apple" evidence="3">
    <location>
        <begin position="13"/>
        <end position="93"/>
    </location>
</feature>
<dbReference type="PROSITE" id="PS50948">
    <property type="entry name" value="PAN"/>
    <property type="match status" value="2"/>
</dbReference>
<gene>
    <name evidence="4" type="ORF">AK812_SmicGene5951</name>
</gene>
<evidence type="ECO:0000256" key="2">
    <source>
        <dbReference type="SAM" id="SignalP"/>
    </source>
</evidence>
<keyword evidence="2" id="KW-0732">Signal</keyword>
<feature type="region of interest" description="Disordered" evidence="1">
    <location>
        <begin position="281"/>
        <end position="323"/>
    </location>
</feature>
<keyword evidence="5" id="KW-1185">Reference proteome</keyword>
<dbReference type="Gene3D" id="3.50.4.10">
    <property type="entry name" value="Hepatocyte Growth Factor"/>
    <property type="match status" value="2"/>
</dbReference>
<feature type="compositionally biased region" description="Low complexity" evidence="1">
    <location>
        <begin position="281"/>
        <end position="299"/>
    </location>
</feature>
<dbReference type="InterPro" id="IPR003609">
    <property type="entry name" value="Pan_app"/>
</dbReference>